<keyword evidence="2 7" id="KW-0436">Ligase</keyword>
<gene>
    <name evidence="7" type="ORF">GCM10010411_47530</name>
</gene>
<organism evidence="7 8">
    <name type="scientific">Actinomadura fulvescens</name>
    <dbReference type="NCBI Taxonomy" id="46160"/>
    <lineage>
        <taxon>Bacteria</taxon>
        <taxon>Bacillati</taxon>
        <taxon>Actinomycetota</taxon>
        <taxon>Actinomycetes</taxon>
        <taxon>Streptosporangiales</taxon>
        <taxon>Thermomonosporaceae</taxon>
        <taxon>Actinomadura</taxon>
    </lineage>
</organism>
<evidence type="ECO:0000256" key="5">
    <source>
        <dbReference type="ARBA" id="ARBA00032875"/>
    </source>
</evidence>
<feature type="domain" description="AMP-dependent synthetase/ligase" evidence="6">
    <location>
        <begin position="11"/>
        <end position="396"/>
    </location>
</feature>
<proteinExistence type="inferred from homology"/>
<dbReference type="GO" id="GO:0016874">
    <property type="term" value="F:ligase activity"/>
    <property type="evidence" value="ECO:0007669"/>
    <property type="project" value="UniProtKB-KW"/>
</dbReference>
<dbReference type="SUPFAM" id="SSF56801">
    <property type="entry name" value="Acetyl-CoA synthetase-like"/>
    <property type="match status" value="1"/>
</dbReference>
<sequence length="566" mass="61268">MAIRSARPCRWPELTYARLAELTEELACGLVALGVAPGDRVAVLAETRPEWTVCALAIAAAGAVCVPVYPTNSPEECEWVLSDSGTTVLICENVAQAAKVGQLPELRDVILMDVEPPGRGLPSLDDLLAWGRGVNPAELERRAAALPANDPYTIVYTSGTTGNPKGCRLTHAGWNATADGLKGLIPVGVGEVVYLYLPLAHLLAQAIQLQVFALGGVLHYFGGDIRQVVEELAEIRPHFLPSVPRMFEKVHARVTALLADAPAEDRAAFGRALELGREVRGAMERGEPVPDGTRLAFEEADERWLSMVRGVFGGRVKAALTGAAPIAPEILEFFHVCGITLYEGYGMTETTAVISLNAQGRRRFGTVGRPIPGVEVRIATDGEVVVRGANLFAGYHHNEAATAEVLVDGWLHTGDLGEFDEDGYLRITGRKKDLIIPASGKNISPANLENDLRRSRWIAGAVVHGDRRPHLVALLTLDAEEIVPWATARGLPTDVAELATHPDVTALLQTEVDRVNARHTRPEQIRRFAVLPRDFTPEHGELTPSLKIRRAVVNKNHADLFASLYA</sequence>
<name>A0ABP6C8J8_9ACTN</name>
<reference evidence="8" key="1">
    <citation type="journal article" date="2019" name="Int. J. Syst. Evol. Microbiol.">
        <title>The Global Catalogue of Microorganisms (GCM) 10K type strain sequencing project: providing services to taxonomists for standard genome sequencing and annotation.</title>
        <authorList>
            <consortium name="The Broad Institute Genomics Platform"/>
            <consortium name="The Broad Institute Genome Sequencing Center for Infectious Disease"/>
            <person name="Wu L."/>
            <person name="Ma J."/>
        </authorList>
    </citation>
    <scope>NUCLEOTIDE SEQUENCE [LARGE SCALE GENOMIC DNA]</scope>
    <source>
        <strain evidence="8">JCM 6833</strain>
    </source>
</reference>
<dbReference type="Pfam" id="PF00501">
    <property type="entry name" value="AMP-binding"/>
    <property type="match status" value="1"/>
</dbReference>
<dbReference type="InterPro" id="IPR000873">
    <property type="entry name" value="AMP-dep_synth/lig_dom"/>
</dbReference>
<dbReference type="Pfam" id="PF23562">
    <property type="entry name" value="AMP-binding_C_3"/>
    <property type="match status" value="1"/>
</dbReference>
<keyword evidence="8" id="KW-1185">Reference proteome</keyword>
<evidence type="ECO:0000313" key="8">
    <source>
        <dbReference type="Proteomes" id="UP001501509"/>
    </source>
</evidence>
<evidence type="ECO:0000313" key="7">
    <source>
        <dbReference type="EMBL" id="GAA2607797.1"/>
    </source>
</evidence>
<evidence type="ECO:0000256" key="2">
    <source>
        <dbReference type="ARBA" id="ARBA00022598"/>
    </source>
</evidence>
<evidence type="ECO:0000256" key="1">
    <source>
        <dbReference type="ARBA" id="ARBA00006432"/>
    </source>
</evidence>
<dbReference type="CDD" id="cd05907">
    <property type="entry name" value="VL_LC_FACS_like"/>
    <property type="match status" value="1"/>
</dbReference>
<accession>A0ABP6C8J8</accession>
<dbReference type="InterPro" id="IPR042099">
    <property type="entry name" value="ANL_N_sf"/>
</dbReference>
<comment type="similarity">
    <text evidence="1">Belongs to the ATP-dependent AMP-binding enzyme family.</text>
</comment>
<dbReference type="PANTHER" id="PTHR43272:SF32">
    <property type="entry name" value="AMP-DEPENDENT SYNTHETASE_LIGASE DOMAIN-CONTAINING PROTEIN"/>
    <property type="match status" value="1"/>
</dbReference>
<evidence type="ECO:0000256" key="4">
    <source>
        <dbReference type="ARBA" id="ARBA00023098"/>
    </source>
</evidence>
<dbReference type="PANTHER" id="PTHR43272">
    <property type="entry name" value="LONG-CHAIN-FATTY-ACID--COA LIGASE"/>
    <property type="match status" value="1"/>
</dbReference>
<keyword evidence="3" id="KW-0276">Fatty acid metabolism</keyword>
<protein>
    <recommendedName>
        <fullName evidence="5">Acyl-CoA synthetase</fullName>
    </recommendedName>
</protein>
<evidence type="ECO:0000259" key="6">
    <source>
        <dbReference type="Pfam" id="PF00501"/>
    </source>
</evidence>
<dbReference type="Gene3D" id="3.40.50.12780">
    <property type="entry name" value="N-terminal domain of ligase-like"/>
    <property type="match status" value="1"/>
</dbReference>
<dbReference type="PROSITE" id="PS00455">
    <property type="entry name" value="AMP_BINDING"/>
    <property type="match status" value="1"/>
</dbReference>
<evidence type="ECO:0000256" key="3">
    <source>
        <dbReference type="ARBA" id="ARBA00022832"/>
    </source>
</evidence>
<dbReference type="EMBL" id="BAAATD010000006">
    <property type="protein sequence ID" value="GAA2607797.1"/>
    <property type="molecule type" value="Genomic_DNA"/>
</dbReference>
<dbReference type="InterPro" id="IPR020845">
    <property type="entry name" value="AMP-binding_CS"/>
</dbReference>
<dbReference type="Proteomes" id="UP001501509">
    <property type="component" value="Unassembled WGS sequence"/>
</dbReference>
<comment type="caution">
    <text evidence="7">The sequence shown here is derived from an EMBL/GenBank/DDBJ whole genome shotgun (WGS) entry which is preliminary data.</text>
</comment>
<keyword evidence="4" id="KW-0443">Lipid metabolism</keyword>